<sequence>KFEVKEVKNGYAKNFLISRNLAKAATGTNLKILAREKAAWEVQEKKLIEQFQKIANQFKDIVLDFPLKTGLPAGQAGEKVSIFGSVSALEIKKALENLGHKNFEVLLEKPIKELGERLVEIDLGKKIKASIKIRVHSQP</sequence>
<dbReference type="AlphaFoldDB" id="A0A1F6C168"/>
<evidence type="ECO:0000256" key="3">
    <source>
        <dbReference type="ARBA" id="ARBA00022884"/>
    </source>
</evidence>
<dbReference type="Gene3D" id="3.10.430.100">
    <property type="entry name" value="Ribosomal protein L9, C-terminal domain"/>
    <property type="match status" value="1"/>
</dbReference>
<evidence type="ECO:0000313" key="10">
    <source>
        <dbReference type="EMBL" id="OGG42818.1"/>
    </source>
</evidence>
<evidence type="ECO:0000256" key="2">
    <source>
        <dbReference type="ARBA" id="ARBA00022730"/>
    </source>
</evidence>
<keyword evidence="3" id="KW-0694">RNA-binding</keyword>
<dbReference type="SUPFAM" id="SSF55658">
    <property type="entry name" value="L9 N-domain-like"/>
    <property type="match status" value="1"/>
</dbReference>
<evidence type="ECO:0000256" key="7">
    <source>
        <dbReference type="ARBA" id="ARBA00035456"/>
    </source>
</evidence>
<dbReference type="InterPro" id="IPR020594">
    <property type="entry name" value="Ribosomal_bL9_bac/chp"/>
</dbReference>
<feature type="non-terminal residue" evidence="10">
    <location>
        <position position="1"/>
    </location>
</feature>
<keyword evidence="4 10" id="KW-0689">Ribosomal protein</keyword>
<dbReference type="EMBL" id="MFKM01000038">
    <property type="protein sequence ID" value="OGG42818.1"/>
    <property type="molecule type" value="Genomic_DNA"/>
</dbReference>
<evidence type="ECO:0000259" key="8">
    <source>
        <dbReference type="Pfam" id="PF01281"/>
    </source>
</evidence>
<evidence type="ECO:0000256" key="5">
    <source>
        <dbReference type="ARBA" id="ARBA00023274"/>
    </source>
</evidence>
<dbReference type="PANTHER" id="PTHR21368">
    <property type="entry name" value="50S RIBOSOMAL PROTEIN L9"/>
    <property type="match status" value="1"/>
</dbReference>
<dbReference type="InterPro" id="IPR009027">
    <property type="entry name" value="Ribosomal_bL9/RNase_H1_N"/>
</dbReference>
<dbReference type="InterPro" id="IPR020070">
    <property type="entry name" value="Ribosomal_bL9_N"/>
</dbReference>
<dbReference type="NCBIfam" id="TIGR00158">
    <property type="entry name" value="L9"/>
    <property type="match status" value="1"/>
</dbReference>
<dbReference type="STRING" id="1798473.A3G50_02660"/>
<dbReference type="Pfam" id="PF01281">
    <property type="entry name" value="Ribosomal_L9_N"/>
    <property type="match status" value="1"/>
</dbReference>
<evidence type="ECO:0000256" key="4">
    <source>
        <dbReference type="ARBA" id="ARBA00022980"/>
    </source>
</evidence>
<dbReference type="GO" id="GO:0003735">
    <property type="term" value="F:structural constituent of ribosome"/>
    <property type="evidence" value="ECO:0007669"/>
    <property type="project" value="InterPro"/>
</dbReference>
<dbReference type="InterPro" id="IPR000244">
    <property type="entry name" value="Ribosomal_bL9"/>
</dbReference>
<dbReference type="InterPro" id="IPR036935">
    <property type="entry name" value="Ribosomal_bL9_N_sf"/>
</dbReference>
<comment type="similarity">
    <text evidence="1">Belongs to the bacterial ribosomal protein bL9 family.</text>
</comment>
<organism evidence="10 11">
    <name type="scientific">Candidatus Jorgensenbacteria bacterium RIFCSPLOWO2_12_FULL_42_11</name>
    <dbReference type="NCBI Taxonomy" id="1798473"/>
    <lineage>
        <taxon>Bacteria</taxon>
        <taxon>Candidatus Joergenseniibacteriota</taxon>
    </lineage>
</organism>
<dbReference type="GO" id="GO:0019843">
    <property type="term" value="F:rRNA binding"/>
    <property type="evidence" value="ECO:0007669"/>
    <property type="project" value="UniProtKB-KW"/>
</dbReference>
<comment type="caution">
    <text evidence="10">The sequence shown here is derived from an EMBL/GenBank/DDBJ whole genome shotgun (WGS) entry which is preliminary data.</text>
</comment>
<dbReference type="InterPro" id="IPR036791">
    <property type="entry name" value="Ribosomal_bL9_C_sf"/>
</dbReference>
<proteinExistence type="inferred from homology"/>
<dbReference type="GO" id="GO:0006412">
    <property type="term" value="P:translation"/>
    <property type="evidence" value="ECO:0007669"/>
    <property type="project" value="InterPro"/>
</dbReference>
<evidence type="ECO:0000313" key="11">
    <source>
        <dbReference type="Proteomes" id="UP000176633"/>
    </source>
</evidence>
<feature type="domain" description="Ribosomal protein L9" evidence="8">
    <location>
        <begin position="1"/>
        <end position="33"/>
    </location>
</feature>
<dbReference type="GO" id="GO:1990904">
    <property type="term" value="C:ribonucleoprotein complex"/>
    <property type="evidence" value="ECO:0007669"/>
    <property type="project" value="UniProtKB-KW"/>
</dbReference>
<dbReference type="GO" id="GO:0005840">
    <property type="term" value="C:ribosome"/>
    <property type="evidence" value="ECO:0007669"/>
    <property type="project" value="UniProtKB-KW"/>
</dbReference>
<dbReference type="Gene3D" id="3.40.5.10">
    <property type="entry name" value="Ribosomal protein L9, N-terminal domain"/>
    <property type="match status" value="1"/>
</dbReference>
<evidence type="ECO:0000259" key="9">
    <source>
        <dbReference type="Pfam" id="PF03948"/>
    </source>
</evidence>
<evidence type="ECO:0000256" key="1">
    <source>
        <dbReference type="ARBA" id="ARBA00010605"/>
    </source>
</evidence>
<dbReference type="InterPro" id="IPR020069">
    <property type="entry name" value="Ribosomal_bL9_C"/>
</dbReference>
<name>A0A1F6C168_9BACT</name>
<gene>
    <name evidence="10" type="ORF">A3G50_02660</name>
</gene>
<feature type="domain" description="Large ribosomal subunit protein bL9 C-terminal" evidence="9">
    <location>
        <begin position="75"/>
        <end position="136"/>
    </location>
</feature>
<keyword evidence="2" id="KW-0699">rRNA-binding</keyword>
<keyword evidence="5" id="KW-0687">Ribonucleoprotein</keyword>
<evidence type="ECO:0000256" key="6">
    <source>
        <dbReference type="ARBA" id="ARBA00035292"/>
    </source>
</evidence>
<protein>
    <recommendedName>
        <fullName evidence="6">Large ribosomal subunit protein bL9</fullName>
    </recommendedName>
    <alternativeName>
        <fullName evidence="7">50S ribosomal protein L9</fullName>
    </alternativeName>
</protein>
<dbReference type="Pfam" id="PF03948">
    <property type="entry name" value="Ribosomal_L9_C"/>
    <property type="match status" value="1"/>
</dbReference>
<reference evidence="10 11" key="1">
    <citation type="journal article" date="2016" name="Nat. Commun.">
        <title>Thousands of microbial genomes shed light on interconnected biogeochemical processes in an aquifer system.</title>
        <authorList>
            <person name="Anantharaman K."/>
            <person name="Brown C.T."/>
            <person name="Hug L.A."/>
            <person name="Sharon I."/>
            <person name="Castelle C.J."/>
            <person name="Probst A.J."/>
            <person name="Thomas B.C."/>
            <person name="Singh A."/>
            <person name="Wilkins M.J."/>
            <person name="Karaoz U."/>
            <person name="Brodie E.L."/>
            <person name="Williams K.H."/>
            <person name="Hubbard S.S."/>
            <person name="Banfield J.F."/>
        </authorList>
    </citation>
    <scope>NUCLEOTIDE SEQUENCE [LARGE SCALE GENOMIC DNA]</scope>
</reference>
<dbReference type="SUPFAM" id="SSF55653">
    <property type="entry name" value="Ribosomal protein L9 C-domain"/>
    <property type="match status" value="1"/>
</dbReference>
<dbReference type="Proteomes" id="UP000176633">
    <property type="component" value="Unassembled WGS sequence"/>
</dbReference>
<accession>A0A1F6C168</accession>